<dbReference type="EMBL" id="JAZHRV010000001">
    <property type="protein sequence ID" value="MEH2556605.1"/>
    <property type="molecule type" value="Genomic_DNA"/>
</dbReference>
<sequence length="35" mass="3663">MRQVRSFLRSAPSRIGRRLAQIVAIAAASLPAAGA</sequence>
<comment type="caution">
    <text evidence="1">The sequence shown here is derived from an EMBL/GenBank/DDBJ whole genome shotgun (WGS) entry which is preliminary data.</text>
</comment>
<accession>A0ABU8BDI5</accession>
<proteinExistence type="predicted"/>
<dbReference type="Proteomes" id="UP001364224">
    <property type="component" value="Unassembled WGS sequence"/>
</dbReference>
<keyword evidence="2" id="KW-1185">Reference proteome</keyword>
<protein>
    <submittedName>
        <fullName evidence="1">Uncharacterized protein</fullName>
    </submittedName>
</protein>
<name>A0ABU8BDI5_9BRAD</name>
<evidence type="ECO:0000313" key="1">
    <source>
        <dbReference type="EMBL" id="MEH2556605.1"/>
    </source>
</evidence>
<organism evidence="1 2">
    <name type="scientific">Bradyrhizobium algeriense</name>
    <dbReference type="NCBI Taxonomy" id="634784"/>
    <lineage>
        <taxon>Bacteria</taxon>
        <taxon>Pseudomonadati</taxon>
        <taxon>Pseudomonadota</taxon>
        <taxon>Alphaproteobacteria</taxon>
        <taxon>Hyphomicrobiales</taxon>
        <taxon>Nitrobacteraceae</taxon>
        <taxon>Bradyrhizobium</taxon>
    </lineage>
</organism>
<reference evidence="1 2" key="1">
    <citation type="submission" date="2024-02" db="EMBL/GenBank/DDBJ databases">
        <title>Adaptive strategies in a cosmopolitan and abundant soil bacterium.</title>
        <authorList>
            <person name="Carini P."/>
        </authorList>
    </citation>
    <scope>NUCLEOTIDE SEQUENCE [LARGE SCALE GENOMIC DNA]</scope>
    <source>
        <strain evidence="1 2">AZCC 1608</strain>
    </source>
</reference>
<evidence type="ECO:0000313" key="2">
    <source>
        <dbReference type="Proteomes" id="UP001364224"/>
    </source>
</evidence>
<gene>
    <name evidence="1" type="ORF">V1286_004134</name>
</gene>